<feature type="transmembrane region" description="Helical" evidence="1">
    <location>
        <begin position="90"/>
        <end position="110"/>
    </location>
</feature>
<evidence type="ECO:0000259" key="2">
    <source>
        <dbReference type="Pfam" id="PF13649"/>
    </source>
</evidence>
<feature type="domain" description="Methyltransferase" evidence="2">
    <location>
        <begin position="380"/>
        <end position="474"/>
    </location>
</feature>
<feature type="transmembrane region" description="Helical" evidence="1">
    <location>
        <begin position="264"/>
        <end position="288"/>
    </location>
</feature>
<keyword evidence="4" id="KW-1185">Reference proteome</keyword>
<sequence>MLIGLIAAIVACVGYGVASVLQAYGARKSAAAAEQRGEAGHVTASGGPTLRSTFAAALTASFILGTVLDAVGFAGSAISARLIPLFLSQTVVSANLVITAVLGTVVLGIQLHRRDWFAIAAVIGSLLLLGLSSGHAGGGSSNDVVHWGVLVGSALILLIGIGLIRWLGSRAAVVAGLISGVLFGCLAIAVRVVYGIDPFEIGTMLRDPAGWAILVSGLGGFYLHTVALQLGSVNGATAALVVGETVVPGIVGVVVLGDTSRPGLEWLAVVGFVGAIAGAVAVAVFGAASHEEKPVEEVTAVQADLGGVVMQGAAAKHEAEAIAGNKANWDDRADVHVRSEMYDVGGFLANRATISTVVQNDLSILAPHLPQSGVQGHSLLHLQCHIGIDTISWARLGAIDVHGLDLSPNSLHHAARIAKADNREITWVEGDARFASTLIDRRFDAIVTSAGTIVWLPELTAWAQSIHDLLEPGGVFQIRDDHPILGAMAFEPWMITDDYLSGGGMRSYEDSATYTGTSDGQIAHTANHEWRHDLGEVIGSLLDAGLHIESVSELPYMDWPAFPELVPCANGWALPSHSPRIPLNFAIVARRNQRTAWPYFVHDRRMALSRLLPVSSPFSQVGASGVCFSLELCSALLQPFGEVAISGSNEPASLFDRSIGNGNRVLADSSSAPQCPAYVVRHGQRDEERRKVMSSLDIQRWSNDFTALTKVISEGIEQFVLRFISS</sequence>
<feature type="transmembrane region" description="Helical" evidence="1">
    <location>
        <begin position="144"/>
        <end position="167"/>
    </location>
</feature>
<feature type="transmembrane region" description="Helical" evidence="1">
    <location>
        <begin position="173"/>
        <end position="196"/>
    </location>
</feature>
<dbReference type="SUPFAM" id="SSF103481">
    <property type="entry name" value="Multidrug resistance efflux transporter EmrE"/>
    <property type="match status" value="1"/>
</dbReference>
<accession>A0A163L6G7</accession>
<organism evidence="3 4">
    <name type="scientific">Didymella rabiei</name>
    <name type="common">Chickpea ascochyta blight fungus</name>
    <name type="synonym">Mycosphaerella rabiei</name>
    <dbReference type="NCBI Taxonomy" id="5454"/>
    <lineage>
        <taxon>Eukaryota</taxon>
        <taxon>Fungi</taxon>
        <taxon>Dikarya</taxon>
        <taxon>Ascomycota</taxon>
        <taxon>Pezizomycotina</taxon>
        <taxon>Dothideomycetes</taxon>
        <taxon>Pleosporomycetidae</taxon>
        <taxon>Pleosporales</taxon>
        <taxon>Pleosporineae</taxon>
        <taxon>Didymellaceae</taxon>
        <taxon>Ascochyta</taxon>
    </lineage>
</organism>
<feature type="transmembrane region" description="Helical" evidence="1">
    <location>
        <begin position="236"/>
        <end position="257"/>
    </location>
</feature>
<evidence type="ECO:0000256" key="1">
    <source>
        <dbReference type="SAM" id="Phobius"/>
    </source>
</evidence>
<feature type="transmembrane region" description="Helical" evidence="1">
    <location>
        <begin position="208"/>
        <end position="230"/>
    </location>
</feature>
<dbReference type="EMBL" id="JYNV01000060">
    <property type="protein sequence ID" value="KZM27537.1"/>
    <property type="molecule type" value="Genomic_DNA"/>
</dbReference>
<feature type="transmembrane region" description="Helical" evidence="1">
    <location>
        <begin position="116"/>
        <end position="132"/>
    </location>
</feature>
<dbReference type="PANTHER" id="PTHR40761">
    <property type="entry name" value="CONSERVED INTEGRAL MEMBRANE ALANINE VALINE AND LEUCINE RICH PROTEIN-RELATED"/>
    <property type="match status" value="1"/>
</dbReference>
<comment type="caution">
    <text evidence="3">The sequence shown here is derived from an EMBL/GenBank/DDBJ whole genome shotgun (WGS) entry which is preliminary data.</text>
</comment>
<dbReference type="AlphaFoldDB" id="A0A163L6G7"/>
<dbReference type="InterPro" id="IPR029063">
    <property type="entry name" value="SAM-dependent_MTases_sf"/>
</dbReference>
<keyword evidence="1" id="KW-0472">Membrane</keyword>
<evidence type="ECO:0000313" key="4">
    <source>
        <dbReference type="Proteomes" id="UP000076837"/>
    </source>
</evidence>
<dbReference type="Gene3D" id="3.40.50.150">
    <property type="entry name" value="Vaccinia Virus protein VP39"/>
    <property type="match status" value="1"/>
</dbReference>
<protein>
    <recommendedName>
        <fullName evidence="2">Methyltransferase domain-containing protein</fullName>
    </recommendedName>
</protein>
<proteinExistence type="predicted"/>
<feature type="transmembrane region" description="Helical" evidence="1">
    <location>
        <begin position="55"/>
        <end position="78"/>
    </location>
</feature>
<gene>
    <name evidence="3" type="ORF">ST47_g1252</name>
</gene>
<evidence type="ECO:0000313" key="3">
    <source>
        <dbReference type="EMBL" id="KZM27537.1"/>
    </source>
</evidence>
<reference evidence="3 4" key="1">
    <citation type="journal article" date="2016" name="Sci. Rep.">
        <title>Draft genome sequencing and secretome analysis of fungal phytopathogen Ascochyta rabiei provides insight into the necrotrophic effector repertoire.</title>
        <authorList>
            <person name="Verma S."/>
            <person name="Gazara R.K."/>
            <person name="Nizam S."/>
            <person name="Parween S."/>
            <person name="Chattopadhyay D."/>
            <person name="Verma P.K."/>
        </authorList>
    </citation>
    <scope>NUCLEOTIDE SEQUENCE [LARGE SCALE GENOMIC DNA]</scope>
    <source>
        <strain evidence="3 4">ArDII</strain>
    </source>
</reference>
<dbReference type="Proteomes" id="UP000076837">
    <property type="component" value="Unassembled WGS sequence"/>
</dbReference>
<dbReference type="Pfam" id="PF13649">
    <property type="entry name" value="Methyltransf_25"/>
    <property type="match status" value="1"/>
</dbReference>
<keyword evidence="1" id="KW-0812">Transmembrane</keyword>
<name>A0A163L6G7_DIDRA</name>
<dbReference type="PANTHER" id="PTHR40761:SF1">
    <property type="entry name" value="CONSERVED INTEGRAL MEMBRANE ALANINE VALINE AND LEUCINE RICH PROTEIN-RELATED"/>
    <property type="match status" value="1"/>
</dbReference>
<dbReference type="InterPro" id="IPR041698">
    <property type="entry name" value="Methyltransf_25"/>
</dbReference>
<dbReference type="SUPFAM" id="SSF53335">
    <property type="entry name" value="S-adenosyl-L-methionine-dependent methyltransferases"/>
    <property type="match status" value="1"/>
</dbReference>
<dbReference type="CDD" id="cd02440">
    <property type="entry name" value="AdoMet_MTases"/>
    <property type="match status" value="1"/>
</dbReference>
<dbReference type="InterPro" id="IPR037185">
    <property type="entry name" value="EmrE-like"/>
</dbReference>
<keyword evidence="1" id="KW-1133">Transmembrane helix</keyword>